<name>A0ABS4VFI7_9ACTN</name>
<dbReference type="Proteomes" id="UP001519311">
    <property type="component" value="Unassembled WGS sequence"/>
</dbReference>
<keyword evidence="3" id="KW-1185">Reference proteome</keyword>
<comment type="caution">
    <text evidence="2">The sequence shown here is derived from an EMBL/GenBank/DDBJ whole genome shotgun (WGS) entry which is preliminary data.</text>
</comment>
<gene>
    <name evidence="2" type="ORF">JOF59_004976</name>
</gene>
<proteinExistence type="predicted"/>
<evidence type="ECO:0000313" key="3">
    <source>
        <dbReference type="Proteomes" id="UP001519311"/>
    </source>
</evidence>
<reference evidence="2 3" key="1">
    <citation type="submission" date="2021-03" db="EMBL/GenBank/DDBJ databases">
        <title>Sequencing the genomes of 1000 actinobacteria strains.</title>
        <authorList>
            <person name="Klenk H.-P."/>
        </authorList>
    </citation>
    <scope>NUCLEOTIDE SEQUENCE [LARGE SCALE GENOMIC DNA]</scope>
    <source>
        <strain evidence="2 3">DSM 40843</strain>
    </source>
</reference>
<dbReference type="EMBL" id="JAGINS010000001">
    <property type="protein sequence ID" value="MBP2362576.1"/>
    <property type="molecule type" value="Genomic_DNA"/>
</dbReference>
<feature type="region of interest" description="Disordered" evidence="1">
    <location>
        <begin position="170"/>
        <end position="201"/>
    </location>
</feature>
<organism evidence="2 3">
    <name type="scientific">Streptomyces clavifer</name>
    <dbReference type="NCBI Taxonomy" id="68188"/>
    <lineage>
        <taxon>Bacteria</taxon>
        <taxon>Bacillati</taxon>
        <taxon>Actinomycetota</taxon>
        <taxon>Actinomycetes</taxon>
        <taxon>Kitasatosporales</taxon>
        <taxon>Streptomycetaceae</taxon>
        <taxon>Streptomyces</taxon>
    </lineage>
</organism>
<evidence type="ECO:0000256" key="1">
    <source>
        <dbReference type="SAM" id="MobiDB-lite"/>
    </source>
</evidence>
<accession>A0ABS4VFI7</accession>
<evidence type="ECO:0000313" key="2">
    <source>
        <dbReference type="EMBL" id="MBP2362576.1"/>
    </source>
</evidence>
<sequence>MAAVPELVHLAEARALVGLRGLAATVDDVRDPEARRVAQGDQPVRRPFRYCSRRVRAGRAHSRRDARYGAGCSDRMRAAGTVRRCDPVNAEGNRASMPAACPNCSAGGNVGHVSVCCATPSSFRKSRSALQCFLSVHALVVNQSAWRSRGPGAGGSREIRFTVGRLSGAGRREVAGDPTGRARASRAVGGSLPAAPGGVGRPMVGEMRSAAGDPVRGCVRACAPTPMPCGDCTFLGVAGRGVTVRTCADARASAVGAPCATVAAPACKAAWSPVSRTARLLG</sequence>
<protein>
    <submittedName>
        <fullName evidence="2">Uncharacterized protein</fullName>
    </submittedName>
</protein>